<dbReference type="Proteomes" id="UP000316806">
    <property type="component" value="Chromosome"/>
</dbReference>
<dbReference type="RefSeq" id="WP_144002831.1">
    <property type="nucleotide sequence ID" value="NZ_CP040916.1"/>
</dbReference>
<dbReference type="GO" id="GO:0008081">
    <property type="term" value="F:phosphoric diester hydrolase activity"/>
    <property type="evidence" value="ECO:0007669"/>
    <property type="project" value="InterPro"/>
</dbReference>
<dbReference type="PANTHER" id="PTHR46211">
    <property type="entry name" value="GLYCEROPHOSPHORYL DIESTER PHOSPHODIESTERASE"/>
    <property type="match status" value="1"/>
</dbReference>
<protein>
    <submittedName>
        <fullName evidence="3">Glycerophosphodiester phosphodiesterase</fullName>
    </submittedName>
</protein>
<feature type="domain" description="GP-PDE" evidence="2">
    <location>
        <begin position="45"/>
        <end position="298"/>
    </location>
</feature>
<name>A0A516R5J4_STRST</name>
<organism evidence="3 4">
    <name type="scientific">Streptomyces spectabilis</name>
    <dbReference type="NCBI Taxonomy" id="68270"/>
    <lineage>
        <taxon>Bacteria</taxon>
        <taxon>Bacillati</taxon>
        <taxon>Actinomycetota</taxon>
        <taxon>Actinomycetes</taxon>
        <taxon>Kitasatosporales</taxon>
        <taxon>Streptomycetaceae</taxon>
        <taxon>Streptomyces</taxon>
    </lineage>
</organism>
<proteinExistence type="predicted"/>
<evidence type="ECO:0000256" key="1">
    <source>
        <dbReference type="SAM" id="SignalP"/>
    </source>
</evidence>
<accession>A0A516R5J4</accession>
<feature type="signal peptide" evidence="1">
    <location>
        <begin position="1"/>
        <end position="27"/>
    </location>
</feature>
<dbReference type="EMBL" id="CP040916">
    <property type="protein sequence ID" value="QDQ10921.1"/>
    <property type="molecule type" value="Genomic_DNA"/>
</dbReference>
<evidence type="ECO:0000313" key="4">
    <source>
        <dbReference type="Proteomes" id="UP000316806"/>
    </source>
</evidence>
<evidence type="ECO:0000313" key="3">
    <source>
        <dbReference type="EMBL" id="QDQ10921.1"/>
    </source>
</evidence>
<dbReference type="Gene3D" id="3.20.20.190">
    <property type="entry name" value="Phosphatidylinositol (PI) phosphodiesterase"/>
    <property type="match status" value="1"/>
</dbReference>
<dbReference type="PANTHER" id="PTHR46211:SF1">
    <property type="entry name" value="GLYCEROPHOSPHODIESTER PHOSPHODIESTERASE, CYTOPLASMIC"/>
    <property type="match status" value="1"/>
</dbReference>
<reference evidence="3 4" key="1">
    <citation type="journal article" date="2019" name="J. Ind. Microbiol. Biotechnol.">
        <title>The complete genomic sequence of Streptomyces spectabilis NRRL-2792 and identification of secondary metabolite biosynthetic gene clusters.</title>
        <authorList>
            <person name="Sinha A."/>
            <person name="Phillips-Salemka S."/>
            <person name="Niraula T.A."/>
            <person name="Short K.A."/>
            <person name="Niraula N.P."/>
        </authorList>
    </citation>
    <scope>NUCLEOTIDE SEQUENCE [LARGE SCALE GENOMIC DNA]</scope>
    <source>
        <strain evidence="3 4">NRRL 2792</strain>
    </source>
</reference>
<dbReference type="InterPro" id="IPR017946">
    <property type="entry name" value="PLC-like_Pdiesterase_TIM-brl"/>
</dbReference>
<dbReference type="AlphaFoldDB" id="A0A516R5J4"/>
<keyword evidence="1" id="KW-0732">Signal</keyword>
<evidence type="ECO:0000259" key="2">
    <source>
        <dbReference type="PROSITE" id="PS51704"/>
    </source>
</evidence>
<gene>
    <name evidence="3" type="ORF">FH965_10265</name>
</gene>
<dbReference type="PROSITE" id="PS51704">
    <property type="entry name" value="GP_PDE"/>
    <property type="match status" value="1"/>
</dbReference>
<dbReference type="SUPFAM" id="SSF51695">
    <property type="entry name" value="PLC-like phosphodiesterases"/>
    <property type="match status" value="1"/>
</dbReference>
<dbReference type="Pfam" id="PF03009">
    <property type="entry name" value="GDPD"/>
    <property type="match status" value="1"/>
</dbReference>
<feature type="chain" id="PRO_5021739077" evidence="1">
    <location>
        <begin position="28"/>
        <end position="300"/>
    </location>
</feature>
<dbReference type="GO" id="GO:0006629">
    <property type="term" value="P:lipid metabolic process"/>
    <property type="evidence" value="ECO:0007669"/>
    <property type="project" value="InterPro"/>
</dbReference>
<sequence>MPPRAAAATTAALLGAGALVLPSTAAAETPARETRVSAAAAHAGPLVVAHRGASAHAPENTLAAIDKADRLGFRWVENDVQRTKDGVLVIVHDDTLKRTTNVEEVFPGRAPWKVKDFTAKEIAKLDAGSWFGAKYKGARVPTLTQYMNRVARNGQRLVLEIKKPELYPGIERDTLRVLRETGWLERHRVRHDLVVQSFSADSVRQVRALRPDIKTGFLGTPAVAELPKYAKFADQINSTHTSISDGYVAAVQRLKGPHGKPVEIFTWTVDEAAAARRVAGFGVNGIITNKPDVVRAALRD</sequence>
<dbReference type="InterPro" id="IPR030395">
    <property type="entry name" value="GP_PDE_dom"/>
</dbReference>